<dbReference type="SUPFAM" id="SSF46785">
    <property type="entry name" value="Winged helix' DNA-binding domain"/>
    <property type="match status" value="1"/>
</dbReference>
<dbReference type="SMART" id="SM00347">
    <property type="entry name" value="HTH_MARR"/>
    <property type="match status" value="1"/>
</dbReference>
<reference evidence="2 3" key="1">
    <citation type="submission" date="2021-03" db="EMBL/GenBank/DDBJ databases">
        <title>Sequencing the genomes of 1000 actinobacteria strains.</title>
        <authorList>
            <person name="Klenk H.-P."/>
        </authorList>
    </citation>
    <scope>NUCLEOTIDE SEQUENCE [LARGE SCALE GENOMIC DNA]</scope>
    <source>
        <strain evidence="2 3">DSM 45516</strain>
    </source>
</reference>
<dbReference type="Proteomes" id="UP001519325">
    <property type="component" value="Unassembled WGS sequence"/>
</dbReference>
<evidence type="ECO:0000313" key="2">
    <source>
        <dbReference type="EMBL" id="MBP2191134.1"/>
    </source>
</evidence>
<dbReference type="EMBL" id="JAGGMR010000001">
    <property type="protein sequence ID" value="MBP2191134.1"/>
    <property type="molecule type" value="Genomic_DNA"/>
</dbReference>
<keyword evidence="2" id="KW-0238">DNA-binding</keyword>
<proteinExistence type="predicted"/>
<accession>A0ABS4QHG5</accession>
<name>A0ABS4QHG5_9NOCA</name>
<dbReference type="InterPro" id="IPR036390">
    <property type="entry name" value="WH_DNA-bd_sf"/>
</dbReference>
<gene>
    <name evidence="2" type="ORF">BJ987_004035</name>
</gene>
<evidence type="ECO:0000259" key="1">
    <source>
        <dbReference type="PROSITE" id="PS50995"/>
    </source>
</evidence>
<feature type="domain" description="HTH marR-type" evidence="1">
    <location>
        <begin position="12"/>
        <end position="140"/>
    </location>
</feature>
<dbReference type="PRINTS" id="PR00598">
    <property type="entry name" value="HTHMARR"/>
</dbReference>
<dbReference type="Pfam" id="PF12802">
    <property type="entry name" value="MarR_2"/>
    <property type="match status" value="1"/>
</dbReference>
<dbReference type="Gene3D" id="1.10.10.10">
    <property type="entry name" value="Winged helix-like DNA-binding domain superfamily/Winged helix DNA-binding domain"/>
    <property type="match status" value="1"/>
</dbReference>
<dbReference type="PANTHER" id="PTHR33164:SF99">
    <property type="entry name" value="MARR FAMILY REGULATORY PROTEIN"/>
    <property type="match status" value="1"/>
</dbReference>
<dbReference type="PROSITE" id="PS50995">
    <property type="entry name" value="HTH_MARR_2"/>
    <property type="match status" value="1"/>
</dbReference>
<keyword evidence="3" id="KW-1185">Reference proteome</keyword>
<protein>
    <submittedName>
        <fullName evidence="2">DNA-binding MarR family transcriptional regulator</fullName>
    </submittedName>
</protein>
<dbReference type="InterPro" id="IPR000835">
    <property type="entry name" value="HTH_MarR-typ"/>
</dbReference>
<evidence type="ECO:0000313" key="3">
    <source>
        <dbReference type="Proteomes" id="UP001519325"/>
    </source>
</evidence>
<dbReference type="InterPro" id="IPR036388">
    <property type="entry name" value="WH-like_DNA-bd_sf"/>
</dbReference>
<dbReference type="InterPro" id="IPR039422">
    <property type="entry name" value="MarR/SlyA-like"/>
</dbReference>
<organism evidence="2 3">
    <name type="scientific">Nocardia goodfellowii</name>
    <dbReference type="NCBI Taxonomy" id="882446"/>
    <lineage>
        <taxon>Bacteria</taxon>
        <taxon>Bacillati</taxon>
        <taxon>Actinomycetota</taxon>
        <taxon>Actinomycetes</taxon>
        <taxon>Mycobacteriales</taxon>
        <taxon>Nocardiaceae</taxon>
        <taxon>Nocardia</taxon>
    </lineage>
</organism>
<sequence length="150" mass="16475">MGNARSSAELSARDLCGLVNQLARQIQDHVHVCAAGLGLTAPQAMALHELGAALTMRQLADRMACEPSNITFVIDKMENLDLVERRPHPHDRRAKQLVLTPRGRDLRTELLHVMSLESPLGELTAGDQDQLRELLLRAVGRGAESESARI</sequence>
<dbReference type="RefSeq" id="WP_209892281.1">
    <property type="nucleotide sequence ID" value="NZ_JAGGMR010000001.1"/>
</dbReference>
<dbReference type="PANTHER" id="PTHR33164">
    <property type="entry name" value="TRANSCRIPTIONAL REGULATOR, MARR FAMILY"/>
    <property type="match status" value="1"/>
</dbReference>
<comment type="caution">
    <text evidence="2">The sequence shown here is derived from an EMBL/GenBank/DDBJ whole genome shotgun (WGS) entry which is preliminary data.</text>
</comment>
<dbReference type="GO" id="GO:0003677">
    <property type="term" value="F:DNA binding"/>
    <property type="evidence" value="ECO:0007669"/>
    <property type="project" value="UniProtKB-KW"/>
</dbReference>